<feature type="domain" description="Ricin B lectin" evidence="2">
    <location>
        <begin position="31"/>
        <end position="170"/>
    </location>
</feature>
<evidence type="ECO:0000259" key="2">
    <source>
        <dbReference type="SMART" id="SM00458"/>
    </source>
</evidence>
<sequence length="172" mass="18896">MRRVLAFLVMSLFTVGVVAATPSPASADTLQGIYKLVNDRSDKCLDQSWTGGTEDKNVQAYVCSNPGTNQQWKWVTTGDGRIYFINVRSNKCLDQSYSGGTADREVIAYPCNGNANQYWRLVNLSGSTFSLQNTRSGQCLDQSWSGGTEDRAVIAYACDGSKLNQKWIALTV</sequence>
<dbReference type="Proteomes" id="UP000619260">
    <property type="component" value="Unassembled WGS sequence"/>
</dbReference>
<gene>
    <name evidence="3" type="ORF">Val02_55870</name>
</gene>
<dbReference type="Gene3D" id="2.80.10.50">
    <property type="match status" value="2"/>
</dbReference>
<evidence type="ECO:0000313" key="4">
    <source>
        <dbReference type="Proteomes" id="UP000619260"/>
    </source>
</evidence>
<evidence type="ECO:0000256" key="1">
    <source>
        <dbReference type="SAM" id="SignalP"/>
    </source>
</evidence>
<feature type="signal peptide" evidence="1">
    <location>
        <begin position="1"/>
        <end position="19"/>
    </location>
</feature>
<dbReference type="AlphaFoldDB" id="A0A8J4DT08"/>
<name>A0A8J4DT08_9ACTN</name>
<dbReference type="Pfam" id="PF00652">
    <property type="entry name" value="Ricin_B_lectin"/>
    <property type="match status" value="1"/>
</dbReference>
<proteinExistence type="predicted"/>
<dbReference type="InterPro" id="IPR000772">
    <property type="entry name" value="Ricin_B_lectin"/>
</dbReference>
<organism evidence="3 4">
    <name type="scientific">Virgisporangium aliadipatigenens</name>
    <dbReference type="NCBI Taxonomy" id="741659"/>
    <lineage>
        <taxon>Bacteria</taxon>
        <taxon>Bacillati</taxon>
        <taxon>Actinomycetota</taxon>
        <taxon>Actinomycetes</taxon>
        <taxon>Micromonosporales</taxon>
        <taxon>Micromonosporaceae</taxon>
        <taxon>Virgisporangium</taxon>
    </lineage>
</organism>
<dbReference type="InterPro" id="IPR035992">
    <property type="entry name" value="Ricin_B-like_lectins"/>
</dbReference>
<dbReference type="PROSITE" id="PS50231">
    <property type="entry name" value="RICIN_B_LECTIN"/>
    <property type="match status" value="1"/>
</dbReference>
<dbReference type="RefSeq" id="WP_203902183.1">
    <property type="nucleotide sequence ID" value="NZ_BOPF01000022.1"/>
</dbReference>
<dbReference type="SUPFAM" id="SSF50370">
    <property type="entry name" value="Ricin B-like lectins"/>
    <property type="match status" value="1"/>
</dbReference>
<accession>A0A8J4DT08</accession>
<feature type="chain" id="PRO_5039063711" description="Ricin B lectin domain-containing protein" evidence="1">
    <location>
        <begin position="20"/>
        <end position="172"/>
    </location>
</feature>
<dbReference type="EMBL" id="BOPF01000022">
    <property type="protein sequence ID" value="GIJ48701.1"/>
    <property type="molecule type" value="Genomic_DNA"/>
</dbReference>
<reference evidence="3" key="1">
    <citation type="submission" date="2021-01" db="EMBL/GenBank/DDBJ databases">
        <title>Whole genome shotgun sequence of Virgisporangium aliadipatigenens NBRC 105644.</title>
        <authorList>
            <person name="Komaki H."/>
            <person name="Tamura T."/>
        </authorList>
    </citation>
    <scope>NUCLEOTIDE SEQUENCE</scope>
    <source>
        <strain evidence="3">NBRC 105644</strain>
    </source>
</reference>
<dbReference type="SMART" id="SM00458">
    <property type="entry name" value="RICIN"/>
    <property type="match status" value="1"/>
</dbReference>
<evidence type="ECO:0000313" key="3">
    <source>
        <dbReference type="EMBL" id="GIJ48701.1"/>
    </source>
</evidence>
<keyword evidence="4" id="KW-1185">Reference proteome</keyword>
<dbReference type="CDD" id="cd00161">
    <property type="entry name" value="beta-trefoil_Ricin-like"/>
    <property type="match status" value="1"/>
</dbReference>
<comment type="caution">
    <text evidence="3">The sequence shown here is derived from an EMBL/GenBank/DDBJ whole genome shotgun (WGS) entry which is preliminary data.</text>
</comment>
<protein>
    <recommendedName>
        <fullName evidence="2">Ricin B lectin domain-containing protein</fullName>
    </recommendedName>
</protein>
<keyword evidence="1" id="KW-0732">Signal</keyword>